<comment type="similarity">
    <text evidence="2">Belongs to the MIP/aquaporin (TC 1.A.8) family.</text>
</comment>
<dbReference type="InterPro" id="IPR034294">
    <property type="entry name" value="Aquaporin_transptr"/>
</dbReference>
<evidence type="ECO:0000313" key="8">
    <source>
        <dbReference type="Proteomes" id="UP000694892"/>
    </source>
</evidence>
<dbReference type="PANTHER" id="PTHR45665:SF59">
    <property type="entry name" value="AQUAPORIN-8"/>
    <property type="match status" value="1"/>
</dbReference>
<dbReference type="AlphaFoldDB" id="A0A974BYE0"/>
<evidence type="ECO:0000256" key="2">
    <source>
        <dbReference type="ARBA" id="ARBA00006175"/>
    </source>
</evidence>
<name>A0A974BYE0_XENLA</name>
<keyword evidence="5" id="KW-1133">Transmembrane helix</keyword>
<keyword evidence="6" id="KW-0472">Membrane</keyword>
<evidence type="ECO:0000256" key="6">
    <source>
        <dbReference type="ARBA" id="ARBA00023136"/>
    </source>
</evidence>
<evidence type="ECO:0000256" key="4">
    <source>
        <dbReference type="ARBA" id="ARBA00022692"/>
    </source>
</evidence>
<keyword evidence="4" id="KW-0812">Transmembrane</keyword>
<dbReference type="PROSITE" id="PS00221">
    <property type="entry name" value="MIP"/>
    <property type="match status" value="1"/>
</dbReference>
<evidence type="ECO:0000256" key="3">
    <source>
        <dbReference type="ARBA" id="ARBA00022448"/>
    </source>
</evidence>
<dbReference type="Pfam" id="PF00230">
    <property type="entry name" value="MIP"/>
    <property type="match status" value="1"/>
</dbReference>
<evidence type="ECO:0000256" key="5">
    <source>
        <dbReference type="ARBA" id="ARBA00022989"/>
    </source>
</evidence>
<sequence length="299" mass="32498">MAKIAKYVSETELQNMGSESHEGLSALGEPTVLEKYIQLCVAELLESTLFIFLGCLSVLVNPHNAGPLIPALVHGFTLASVISVLGNVSPKCTNVSDMFMGQSFLGPNCTYVSDMFMGQSFLGPKCTNVSDMFMGQSFLGPKCTNVSDMFMGQSFLDPKCTNVSDMFMGQSFLDPKCTNVSDMFMGQSFLGPKCTNVSDMFMGHSFLLFQMETSPTNIKLSFSGGHFNPAVTLSVVICGGLTPILLVPYWICQLSGGMLVALLAKDLADQESFINHTGALMWYCQGKQHVQFNVQINIV</sequence>
<gene>
    <name evidence="7" type="ORF">XELAEV_18044193mg</name>
</gene>
<dbReference type="SUPFAM" id="SSF81338">
    <property type="entry name" value="Aquaporin-like"/>
    <property type="match status" value="2"/>
</dbReference>
<accession>A0A974BYE0</accession>
<dbReference type="Gene3D" id="1.20.1080.10">
    <property type="entry name" value="Glycerol uptake facilitator protein"/>
    <property type="match status" value="2"/>
</dbReference>
<dbReference type="InterPro" id="IPR000425">
    <property type="entry name" value="MIP"/>
</dbReference>
<evidence type="ECO:0000313" key="7">
    <source>
        <dbReference type="EMBL" id="OCT63097.1"/>
    </source>
</evidence>
<proteinExistence type="inferred from homology"/>
<dbReference type="GO" id="GO:0005886">
    <property type="term" value="C:plasma membrane"/>
    <property type="evidence" value="ECO:0007669"/>
    <property type="project" value="TreeGrafter"/>
</dbReference>
<evidence type="ECO:0000256" key="1">
    <source>
        <dbReference type="ARBA" id="ARBA00004141"/>
    </source>
</evidence>
<organism evidence="7 8">
    <name type="scientific">Xenopus laevis</name>
    <name type="common">African clawed frog</name>
    <dbReference type="NCBI Taxonomy" id="8355"/>
    <lineage>
        <taxon>Eukaryota</taxon>
        <taxon>Metazoa</taxon>
        <taxon>Chordata</taxon>
        <taxon>Craniata</taxon>
        <taxon>Vertebrata</taxon>
        <taxon>Euteleostomi</taxon>
        <taxon>Amphibia</taxon>
        <taxon>Batrachia</taxon>
        <taxon>Anura</taxon>
        <taxon>Pipoidea</taxon>
        <taxon>Pipidae</taxon>
        <taxon>Xenopodinae</taxon>
        <taxon>Xenopus</taxon>
        <taxon>Xenopus</taxon>
    </lineage>
</organism>
<dbReference type="PANTHER" id="PTHR45665">
    <property type="entry name" value="AQUAPORIN-8"/>
    <property type="match status" value="1"/>
</dbReference>
<protein>
    <submittedName>
        <fullName evidence="7">Uncharacterized protein</fullName>
    </submittedName>
</protein>
<dbReference type="EMBL" id="CM004482">
    <property type="protein sequence ID" value="OCT63097.1"/>
    <property type="molecule type" value="Genomic_DNA"/>
</dbReference>
<dbReference type="InterPro" id="IPR022357">
    <property type="entry name" value="MIP_CS"/>
</dbReference>
<comment type="subcellular location">
    <subcellularLocation>
        <location evidence="1">Membrane</location>
        <topology evidence="1">Multi-pass membrane protein</topology>
    </subcellularLocation>
</comment>
<keyword evidence="3" id="KW-0813">Transport</keyword>
<reference evidence="8" key="1">
    <citation type="journal article" date="2016" name="Nature">
        <title>Genome evolution in the allotetraploid frog Xenopus laevis.</title>
        <authorList>
            <person name="Session A.M."/>
            <person name="Uno Y."/>
            <person name="Kwon T."/>
            <person name="Chapman J.A."/>
            <person name="Toyoda A."/>
            <person name="Takahashi S."/>
            <person name="Fukui A."/>
            <person name="Hikosaka A."/>
            <person name="Suzuki A."/>
            <person name="Kondo M."/>
            <person name="van Heeringen S.J."/>
            <person name="Quigley I."/>
            <person name="Heinz S."/>
            <person name="Ogino H."/>
            <person name="Ochi H."/>
            <person name="Hellsten U."/>
            <person name="Lyons J.B."/>
            <person name="Simakov O."/>
            <person name="Putnam N."/>
            <person name="Stites J."/>
            <person name="Kuroki Y."/>
            <person name="Tanaka T."/>
            <person name="Michiue T."/>
            <person name="Watanabe M."/>
            <person name="Bogdanovic O."/>
            <person name="Lister R."/>
            <person name="Georgiou G."/>
            <person name="Paranjpe S.S."/>
            <person name="van Kruijsbergen I."/>
            <person name="Shu S."/>
            <person name="Carlson J."/>
            <person name="Kinoshita T."/>
            <person name="Ohta Y."/>
            <person name="Mawaribuchi S."/>
            <person name="Jenkins J."/>
            <person name="Grimwood J."/>
            <person name="Schmutz J."/>
            <person name="Mitros T."/>
            <person name="Mozaffari S.V."/>
            <person name="Suzuki Y."/>
            <person name="Haramoto Y."/>
            <person name="Yamamoto T.S."/>
            <person name="Takagi C."/>
            <person name="Heald R."/>
            <person name="Miller K."/>
            <person name="Haudenschild C."/>
            <person name="Kitzman J."/>
            <person name="Nakayama T."/>
            <person name="Izutsu Y."/>
            <person name="Robert J."/>
            <person name="Fortriede J."/>
            <person name="Burns K."/>
            <person name="Lotay V."/>
            <person name="Karimi K."/>
            <person name="Yasuoka Y."/>
            <person name="Dichmann D.S."/>
            <person name="Flajnik M.F."/>
            <person name="Houston D.W."/>
            <person name="Shendure J."/>
            <person name="DuPasquier L."/>
            <person name="Vize P.D."/>
            <person name="Zorn A.M."/>
            <person name="Ito M."/>
            <person name="Marcotte E.M."/>
            <person name="Wallingford J.B."/>
            <person name="Ito Y."/>
            <person name="Asashima M."/>
            <person name="Ueno N."/>
            <person name="Matsuda Y."/>
            <person name="Veenstra G.J."/>
            <person name="Fujiyama A."/>
            <person name="Harland R.M."/>
            <person name="Taira M."/>
            <person name="Rokhsar D.S."/>
        </authorList>
    </citation>
    <scope>NUCLEOTIDE SEQUENCE [LARGE SCALE GENOMIC DNA]</scope>
    <source>
        <strain evidence="8">J</strain>
    </source>
</reference>
<dbReference type="Proteomes" id="UP000694892">
    <property type="component" value="Chromosome 9_10L"/>
</dbReference>
<dbReference type="GO" id="GO:0015250">
    <property type="term" value="F:water channel activity"/>
    <property type="evidence" value="ECO:0007669"/>
    <property type="project" value="TreeGrafter"/>
</dbReference>
<dbReference type="InterPro" id="IPR023271">
    <property type="entry name" value="Aquaporin-like"/>
</dbReference>